<evidence type="ECO:0000313" key="3">
    <source>
        <dbReference type="Proteomes" id="UP000678281"/>
    </source>
</evidence>
<reference evidence="2" key="1">
    <citation type="submission" date="2021-04" db="EMBL/GenBank/DDBJ databases">
        <title>Devosia litorisediminis sp. nov., isolated from a sand dune.</title>
        <authorList>
            <person name="Park S."/>
            <person name="Yoon J.-H."/>
        </authorList>
    </citation>
    <scope>NUCLEOTIDE SEQUENCE</scope>
    <source>
        <strain evidence="2">BSSL-BM10</strain>
    </source>
</reference>
<dbReference type="AlphaFoldDB" id="A0A942I5S3"/>
<feature type="transmembrane region" description="Helical" evidence="1">
    <location>
        <begin position="28"/>
        <end position="50"/>
    </location>
</feature>
<comment type="caution">
    <text evidence="2">The sequence shown here is derived from an EMBL/GenBank/DDBJ whole genome shotgun (WGS) entry which is preliminary data.</text>
</comment>
<sequence>MLGKVYESLVGRGTNAGAGVAWLRERPFLVIMVLAALCWLFVAAVLVGVFPSGL</sequence>
<organism evidence="2 3">
    <name type="scientific">Devosia litorisediminis</name>
    <dbReference type="NCBI Taxonomy" id="2829817"/>
    <lineage>
        <taxon>Bacteria</taxon>
        <taxon>Pseudomonadati</taxon>
        <taxon>Pseudomonadota</taxon>
        <taxon>Alphaproteobacteria</taxon>
        <taxon>Hyphomicrobiales</taxon>
        <taxon>Devosiaceae</taxon>
        <taxon>Devosia</taxon>
    </lineage>
</organism>
<keyword evidence="1" id="KW-1133">Transmembrane helix</keyword>
<keyword evidence="1" id="KW-0472">Membrane</keyword>
<evidence type="ECO:0000313" key="2">
    <source>
        <dbReference type="EMBL" id="MBS3848407.1"/>
    </source>
</evidence>
<dbReference type="EMBL" id="JAGXTP010000001">
    <property type="protein sequence ID" value="MBS3848407.1"/>
    <property type="molecule type" value="Genomic_DNA"/>
</dbReference>
<protein>
    <submittedName>
        <fullName evidence="2">Uncharacterized protein</fullName>
    </submittedName>
</protein>
<accession>A0A942I5S3</accession>
<gene>
    <name evidence="2" type="ORF">KD146_06810</name>
</gene>
<keyword evidence="1" id="KW-0812">Transmembrane</keyword>
<dbReference type="Proteomes" id="UP000678281">
    <property type="component" value="Unassembled WGS sequence"/>
</dbReference>
<dbReference type="RefSeq" id="WP_212657958.1">
    <property type="nucleotide sequence ID" value="NZ_JAGXTP010000001.1"/>
</dbReference>
<name>A0A942I5S3_9HYPH</name>
<evidence type="ECO:0000256" key="1">
    <source>
        <dbReference type="SAM" id="Phobius"/>
    </source>
</evidence>
<keyword evidence="3" id="KW-1185">Reference proteome</keyword>
<proteinExistence type="predicted"/>